<evidence type="ECO:0000256" key="6">
    <source>
        <dbReference type="ARBA" id="ARBA00023128"/>
    </source>
</evidence>
<dbReference type="NCBIfam" id="NF003589">
    <property type="entry name" value="PRK05254.1-2"/>
    <property type="match status" value="1"/>
</dbReference>
<comment type="similarity">
    <text evidence="1 12 14">Belongs to the uracil-DNA glycosylase (UDG) superfamily. UNG family.</text>
</comment>
<feature type="region of interest" description="Disordered" evidence="15">
    <location>
        <begin position="1"/>
        <end position="67"/>
    </location>
</feature>
<feature type="domain" description="Uracil-DNA glycosylase-like" evidence="16">
    <location>
        <begin position="128"/>
        <end position="289"/>
    </location>
</feature>
<keyword evidence="8 12" id="KW-0539">Nucleus</keyword>
<organism evidence="17 18">
    <name type="scientific">Nematostella vectensis</name>
    <name type="common">Starlet sea anemone</name>
    <dbReference type="NCBI Taxonomy" id="45351"/>
    <lineage>
        <taxon>Eukaryota</taxon>
        <taxon>Metazoa</taxon>
        <taxon>Cnidaria</taxon>
        <taxon>Anthozoa</taxon>
        <taxon>Hexacorallia</taxon>
        <taxon>Actiniaria</taxon>
        <taxon>Edwardsiidae</taxon>
        <taxon>Nematostella</taxon>
    </lineage>
</organism>
<dbReference type="NCBIfam" id="NF003591">
    <property type="entry name" value="PRK05254.1-4"/>
    <property type="match status" value="1"/>
</dbReference>
<dbReference type="NCBIfam" id="NF003588">
    <property type="entry name" value="PRK05254.1-1"/>
    <property type="match status" value="1"/>
</dbReference>
<dbReference type="EC" id="3.2.2.27" evidence="12 14"/>
<dbReference type="InterPro" id="IPR002043">
    <property type="entry name" value="UDG_fam1"/>
</dbReference>
<dbReference type="eggNOG" id="KOG2994">
    <property type="taxonomic scope" value="Eukaryota"/>
</dbReference>
<dbReference type="CDD" id="cd10027">
    <property type="entry name" value="UDG-F1-like"/>
    <property type="match status" value="1"/>
</dbReference>
<comment type="catalytic activity">
    <reaction evidence="10">
        <text>a 2'-deoxyuridine in single-stranded DNA + H2O = a 2'-deoxyribose 5'-monophosphate in single-stranded DNA + uracil</text>
        <dbReference type="Rhea" id="RHEA:81459"/>
        <dbReference type="Rhea" id="RHEA-COMP:12847"/>
        <dbReference type="Rhea" id="RHEA-COMP:19684"/>
        <dbReference type="ChEBI" id="CHEBI:15377"/>
        <dbReference type="ChEBI" id="CHEBI:17568"/>
        <dbReference type="ChEBI" id="CHEBI:133902"/>
        <dbReference type="ChEBI" id="CHEBI:139095"/>
    </reaction>
    <physiologicalReaction direction="left-to-right" evidence="10">
        <dbReference type="Rhea" id="RHEA:81460"/>
    </physiologicalReaction>
</comment>
<accession>A7SYX6</accession>
<evidence type="ECO:0000259" key="16">
    <source>
        <dbReference type="SMART" id="SM00986"/>
    </source>
</evidence>
<dbReference type="InterPro" id="IPR005122">
    <property type="entry name" value="Uracil-DNA_glycosylase-like"/>
</dbReference>
<dbReference type="FunFam" id="3.40.470.10:FF:000004">
    <property type="entry name" value="Uracil-DNA glycosylase"/>
    <property type="match status" value="1"/>
</dbReference>
<dbReference type="GO" id="GO:0005634">
    <property type="term" value="C:nucleus"/>
    <property type="evidence" value="ECO:0000318"/>
    <property type="project" value="GO_Central"/>
</dbReference>
<comment type="catalytic activity">
    <reaction evidence="9">
        <text>a 2'-deoxyuridine in double-stranded DNA + H2O = a 2'-deoxyribose 5'-monophosphate in double-stranded DNA + uracil</text>
        <dbReference type="Rhea" id="RHEA:81455"/>
        <dbReference type="Rhea" id="RHEA-COMP:14231"/>
        <dbReference type="Rhea" id="RHEA-COMP:17071"/>
        <dbReference type="ChEBI" id="CHEBI:15377"/>
        <dbReference type="ChEBI" id="CHEBI:17568"/>
        <dbReference type="ChEBI" id="CHEBI:133902"/>
        <dbReference type="ChEBI" id="CHEBI:139095"/>
    </reaction>
    <physiologicalReaction direction="left-to-right" evidence="9">
        <dbReference type="Rhea" id="RHEA:81456"/>
    </physiologicalReaction>
</comment>
<evidence type="ECO:0000256" key="11">
    <source>
        <dbReference type="ARBA" id="ARBA00064140"/>
    </source>
</evidence>
<gene>
    <name evidence="17" type="ORF">NEMVEDRAFT_v1g219712</name>
</gene>
<evidence type="ECO:0000256" key="8">
    <source>
        <dbReference type="ARBA" id="ARBA00023242"/>
    </source>
</evidence>
<dbReference type="KEGG" id="nve:5501949"/>
<dbReference type="InParanoid" id="A7SYX6"/>
<sequence>MQTGQSKISSFFGKPATKRKADETENASKYPPSKFAKEKDKSDSDEADNKSPISLSPEQKARMNQKRMEAEEKLLANTGPRNFGLSWKKALKEEFTKDYFERLMKFVESERAKKTVYPPEKDVFSFTLHTDIKDTKVVIIGQDPYHGLNQAHGLCFSVQPGVSVPPSLVNIYKELSNDIDGFKHPGHGYLIGWAKQGVLLLNACLTVVASQANSHKEKGWEQFTDAVIRWINRNLSGVVFLLWGSYAQKKGSFIDKKKHCILKAVHPSPLSAHRGFLGCKHFSKANEYLIQRGKKPIEWANLPIEVDG</sequence>
<evidence type="ECO:0000256" key="3">
    <source>
        <dbReference type="ARBA" id="ARBA00022763"/>
    </source>
</evidence>
<evidence type="ECO:0000256" key="7">
    <source>
        <dbReference type="ARBA" id="ARBA00023204"/>
    </source>
</evidence>
<dbReference type="HAMAP" id="MF_00148">
    <property type="entry name" value="UDG"/>
    <property type="match status" value="1"/>
</dbReference>
<keyword evidence="4 12" id="KW-0378">Hydrolase</keyword>
<name>A7SYX6_NEMVE</name>
<dbReference type="NCBIfam" id="NF003592">
    <property type="entry name" value="PRK05254.1-5"/>
    <property type="match status" value="1"/>
</dbReference>
<comment type="function">
    <text evidence="12 14">Excises uracil residues from the DNA which can arise as a result of misincorporation of dUMP residues by DNA polymerase or due to deamination of cytosine.</text>
</comment>
<evidence type="ECO:0000313" key="18">
    <source>
        <dbReference type="Proteomes" id="UP000001593"/>
    </source>
</evidence>
<dbReference type="GO" id="GO:0097510">
    <property type="term" value="P:base-excision repair, AP site formation via deaminated base removal"/>
    <property type="evidence" value="ECO:0000318"/>
    <property type="project" value="GO_Central"/>
</dbReference>
<dbReference type="PANTHER" id="PTHR11264">
    <property type="entry name" value="URACIL-DNA GLYCOSYLASE"/>
    <property type="match status" value="1"/>
</dbReference>
<dbReference type="GO" id="GO:0004844">
    <property type="term" value="F:uracil DNA N-glycosylase activity"/>
    <property type="evidence" value="ECO:0000318"/>
    <property type="project" value="GO_Central"/>
</dbReference>
<evidence type="ECO:0000256" key="14">
    <source>
        <dbReference type="RuleBase" id="RU003780"/>
    </source>
</evidence>
<keyword evidence="7 12" id="KW-0234">DNA repair</keyword>
<dbReference type="PROSITE" id="PS00130">
    <property type="entry name" value="U_DNA_GLYCOSYLASE"/>
    <property type="match status" value="1"/>
</dbReference>
<dbReference type="OMA" id="PDNGYLM"/>
<dbReference type="SUPFAM" id="SSF52141">
    <property type="entry name" value="Uracil-DNA glycosylase-like"/>
    <property type="match status" value="1"/>
</dbReference>
<keyword evidence="2" id="KW-0597">Phosphoprotein</keyword>
<dbReference type="GO" id="GO:0005654">
    <property type="term" value="C:nucleoplasm"/>
    <property type="evidence" value="ECO:0007669"/>
    <property type="project" value="UniProtKB-ARBA"/>
</dbReference>
<dbReference type="FunCoup" id="A7SYX6">
    <property type="interactions" value="103"/>
</dbReference>
<keyword evidence="3 12" id="KW-0227">DNA damage</keyword>
<comment type="subunit">
    <text evidence="11">Interacts with RPA2 subunit of the RPA trimer; this interaction mediates UNG2 recruitment to RPA-coated single-stranded DNA at stalled replication forks. Interacts with PCNA; this interaction mediates UNG2 recruitment to S-phase replication foci. Interacts (via N-terminus) with FAM72A.</text>
</comment>
<dbReference type="AlphaFoldDB" id="A7SYX6"/>
<dbReference type="OrthoDB" id="10031947at2759"/>
<dbReference type="Pfam" id="PF03167">
    <property type="entry name" value="UDG"/>
    <property type="match status" value="1"/>
</dbReference>
<dbReference type="EMBL" id="DS469938">
    <property type="protein sequence ID" value="EDO31090.1"/>
    <property type="molecule type" value="Genomic_DNA"/>
</dbReference>
<evidence type="ECO:0000313" key="17">
    <source>
        <dbReference type="EMBL" id="EDO31090.1"/>
    </source>
</evidence>
<dbReference type="SMART" id="SM00986">
    <property type="entry name" value="UDG"/>
    <property type="match status" value="1"/>
</dbReference>
<feature type="compositionally biased region" description="Basic and acidic residues" evidence="15">
    <location>
        <begin position="35"/>
        <end position="49"/>
    </location>
</feature>
<comment type="catalytic activity">
    <reaction evidence="12 14">
        <text>Hydrolyzes single-stranded DNA or mismatched double-stranded DNA and polynucleotides, releasing free uracil.</text>
        <dbReference type="EC" id="3.2.2.27"/>
    </reaction>
</comment>
<dbReference type="STRING" id="45351.A7SYX6"/>
<dbReference type="PhylomeDB" id="A7SYX6"/>
<comment type="subcellular location">
    <subcellularLocation>
        <location evidence="12">Mitochondrion</location>
    </subcellularLocation>
    <subcellularLocation>
        <location evidence="12">Nucleus</location>
    </subcellularLocation>
</comment>
<keyword evidence="5" id="KW-0007">Acetylation</keyword>
<evidence type="ECO:0000256" key="15">
    <source>
        <dbReference type="SAM" id="MobiDB-lite"/>
    </source>
</evidence>
<evidence type="ECO:0000256" key="10">
    <source>
        <dbReference type="ARBA" id="ARBA00052828"/>
    </source>
</evidence>
<protein>
    <recommendedName>
        <fullName evidence="12 14">Uracil-DNA glycosylase</fullName>
        <shortName evidence="12">UDG</shortName>
        <ecNumber evidence="12 14">3.2.2.27</ecNumber>
    </recommendedName>
</protein>
<dbReference type="PANTHER" id="PTHR11264:SF0">
    <property type="entry name" value="URACIL-DNA GLYCOSYLASE"/>
    <property type="match status" value="1"/>
</dbReference>
<feature type="active site" description="Proton acceptor" evidence="12 13">
    <location>
        <position position="143"/>
    </location>
</feature>
<dbReference type="Gene3D" id="3.40.470.10">
    <property type="entry name" value="Uracil-DNA glycosylase-like domain"/>
    <property type="match status" value="1"/>
</dbReference>
<evidence type="ECO:0000256" key="4">
    <source>
        <dbReference type="ARBA" id="ARBA00022801"/>
    </source>
</evidence>
<evidence type="ECO:0000256" key="13">
    <source>
        <dbReference type="PROSITE-ProRule" id="PRU10072"/>
    </source>
</evidence>
<dbReference type="GO" id="GO:0005739">
    <property type="term" value="C:mitochondrion"/>
    <property type="evidence" value="ECO:0000318"/>
    <property type="project" value="GO_Central"/>
</dbReference>
<keyword evidence="6 12" id="KW-0496">Mitochondrion</keyword>
<evidence type="ECO:0000256" key="5">
    <source>
        <dbReference type="ARBA" id="ARBA00022990"/>
    </source>
</evidence>
<evidence type="ECO:0000256" key="12">
    <source>
        <dbReference type="HAMAP-Rule" id="MF_03166"/>
    </source>
</evidence>
<evidence type="ECO:0000256" key="2">
    <source>
        <dbReference type="ARBA" id="ARBA00022553"/>
    </source>
</evidence>
<evidence type="ECO:0000256" key="9">
    <source>
        <dbReference type="ARBA" id="ARBA00052069"/>
    </source>
</evidence>
<dbReference type="InterPro" id="IPR036895">
    <property type="entry name" value="Uracil-DNA_glycosylase-like_sf"/>
</dbReference>
<evidence type="ECO:0000256" key="1">
    <source>
        <dbReference type="ARBA" id="ARBA00008184"/>
    </source>
</evidence>
<proteinExistence type="inferred from homology"/>
<dbReference type="SMART" id="SM00987">
    <property type="entry name" value="UreE_C"/>
    <property type="match status" value="1"/>
</dbReference>
<reference evidence="17 18" key="1">
    <citation type="journal article" date="2007" name="Science">
        <title>Sea anemone genome reveals ancestral eumetazoan gene repertoire and genomic organization.</title>
        <authorList>
            <person name="Putnam N.H."/>
            <person name="Srivastava M."/>
            <person name="Hellsten U."/>
            <person name="Dirks B."/>
            <person name="Chapman J."/>
            <person name="Salamov A."/>
            <person name="Terry A."/>
            <person name="Shapiro H."/>
            <person name="Lindquist E."/>
            <person name="Kapitonov V.V."/>
            <person name="Jurka J."/>
            <person name="Genikhovich G."/>
            <person name="Grigoriev I.V."/>
            <person name="Lucas S.M."/>
            <person name="Steele R.E."/>
            <person name="Finnerty J.R."/>
            <person name="Technau U."/>
            <person name="Martindale M.Q."/>
            <person name="Rokhsar D.S."/>
        </authorList>
    </citation>
    <scope>NUCLEOTIDE SEQUENCE [LARGE SCALE GENOMIC DNA]</scope>
    <source>
        <strain evidence="18">CH2 X CH6</strain>
    </source>
</reference>
<keyword evidence="18" id="KW-1185">Reference proteome</keyword>
<dbReference type="NCBIfam" id="TIGR00628">
    <property type="entry name" value="ung"/>
    <property type="match status" value="1"/>
</dbReference>
<dbReference type="HOGENOM" id="CLU_032162_2_1_1"/>
<dbReference type="Proteomes" id="UP000001593">
    <property type="component" value="Unassembled WGS sequence"/>
</dbReference>
<dbReference type="InterPro" id="IPR018085">
    <property type="entry name" value="Ura-DNA_Glyclase_AS"/>
</dbReference>